<dbReference type="AlphaFoldDB" id="A0A8K0TSC6"/>
<evidence type="ECO:0000256" key="2">
    <source>
        <dbReference type="SAM" id="MobiDB-lite"/>
    </source>
</evidence>
<feature type="coiled-coil region" evidence="1">
    <location>
        <begin position="163"/>
        <end position="190"/>
    </location>
</feature>
<dbReference type="OrthoDB" id="10302073at2759"/>
<accession>A0A8K0TSC6</accession>
<organism evidence="3 4">
    <name type="scientific">Plectosphaerella cucumerina</name>
    <dbReference type="NCBI Taxonomy" id="40658"/>
    <lineage>
        <taxon>Eukaryota</taxon>
        <taxon>Fungi</taxon>
        <taxon>Dikarya</taxon>
        <taxon>Ascomycota</taxon>
        <taxon>Pezizomycotina</taxon>
        <taxon>Sordariomycetes</taxon>
        <taxon>Hypocreomycetidae</taxon>
        <taxon>Glomerellales</taxon>
        <taxon>Plectosphaerellaceae</taxon>
        <taxon>Plectosphaerella</taxon>
    </lineage>
</organism>
<proteinExistence type="predicted"/>
<protein>
    <submittedName>
        <fullName evidence="3">Uncharacterized protein</fullName>
    </submittedName>
</protein>
<evidence type="ECO:0000313" key="4">
    <source>
        <dbReference type="Proteomes" id="UP000813385"/>
    </source>
</evidence>
<evidence type="ECO:0000256" key="1">
    <source>
        <dbReference type="SAM" id="Coils"/>
    </source>
</evidence>
<feature type="region of interest" description="Disordered" evidence="2">
    <location>
        <begin position="262"/>
        <end position="284"/>
    </location>
</feature>
<evidence type="ECO:0000313" key="3">
    <source>
        <dbReference type="EMBL" id="KAH7374886.1"/>
    </source>
</evidence>
<reference evidence="3" key="1">
    <citation type="journal article" date="2021" name="Nat. Commun.">
        <title>Genetic determinants of endophytism in the Arabidopsis root mycobiome.</title>
        <authorList>
            <person name="Mesny F."/>
            <person name="Miyauchi S."/>
            <person name="Thiergart T."/>
            <person name="Pickel B."/>
            <person name="Atanasova L."/>
            <person name="Karlsson M."/>
            <person name="Huettel B."/>
            <person name="Barry K.W."/>
            <person name="Haridas S."/>
            <person name="Chen C."/>
            <person name="Bauer D."/>
            <person name="Andreopoulos W."/>
            <person name="Pangilinan J."/>
            <person name="LaButti K."/>
            <person name="Riley R."/>
            <person name="Lipzen A."/>
            <person name="Clum A."/>
            <person name="Drula E."/>
            <person name="Henrissat B."/>
            <person name="Kohler A."/>
            <person name="Grigoriev I.V."/>
            <person name="Martin F.M."/>
            <person name="Hacquard S."/>
        </authorList>
    </citation>
    <scope>NUCLEOTIDE SEQUENCE</scope>
    <source>
        <strain evidence="3">MPI-CAGE-AT-0016</strain>
    </source>
</reference>
<name>A0A8K0TSC6_9PEZI</name>
<dbReference type="Proteomes" id="UP000813385">
    <property type="component" value="Unassembled WGS sequence"/>
</dbReference>
<comment type="caution">
    <text evidence="3">The sequence shown here is derived from an EMBL/GenBank/DDBJ whole genome shotgun (WGS) entry which is preliminary data.</text>
</comment>
<dbReference type="EMBL" id="JAGPXD010000001">
    <property type="protein sequence ID" value="KAH7374886.1"/>
    <property type="molecule type" value="Genomic_DNA"/>
</dbReference>
<keyword evidence="4" id="KW-1185">Reference proteome</keyword>
<sequence length="284" mass="32150">MGFPCPMCLHNPRRYEKVEGACITKGPALVVNVMPSQHLIHCHLHICRTCTGVLCKVSNHKSAKAYNTILAEHGKCSKKKWPEKNDTLEPEILSEKQQAFVLEWDRKKIWAKCNSNAHGPDKELVLYRALYEGLHGVPLKKDVEKWTYLVPAHKQDERVDAEIASERAALKRKRDELDREKQQFREEVQAWGQPLLVFPDGRSLDFLTQGETEAARRTPLDLPGGFPQFVNPKHLSLGNGGPTEQTDAIMLKNLKQTLLTDDAAERDLSDSGYSSKHTDGRDVH</sequence>
<keyword evidence="1" id="KW-0175">Coiled coil</keyword>
<gene>
    <name evidence="3" type="ORF">B0T11DRAFT_4043</name>
</gene>